<organism evidence="1 2">
    <name type="scientific">Thermobacillus xylanilyticus</name>
    <dbReference type="NCBI Taxonomy" id="76633"/>
    <lineage>
        <taxon>Bacteria</taxon>
        <taxon>Bacillati</taxon>
        <taxon>Bacillota</taxon>
        <taxon>Bacilli</taxon>
        <taxon>Bacillales</taxon>
        <taxon>Paenibacillaceae</taxon>
        <taxon>Thermobacillus</taxon>
    </lineage>
</organism>
<evidence type="ECO:0000313" key="2">
    <source>
        <dbReference type="Proteomes" id="UP000681526"/>
    </source>
</evidence>
<gene>
    <name evidence="1" type="primary">txxe 2572</name>
    <name evidence="1" type="ORF">TXXE_11190</name>
</gene>
<reference evidence="1 2" key="1">
    <citation type="submission" date="2021-04" db="EMBL/GenBank/DDBJ databases">
        <authorList>
            <person name="Rakotoarivonina H."/>
        </authorList>
    </citation>
    <scope>NUCLEOTIDE SEQUENCE [LARGE SCALE GENOMIC DNA]</scope>
    <source>
        <strain evidence="1 2">XE</strain>
    </source>
</reference>
<dbReference type="RefSeq" id="WP_213484687.1">
    <property type="nucleotide sequence ID" value="NZ_CAJRAY010000050.1"/>
</dbReference>
<protein>
    <submittedName>
        <fullName evidence="1">Uncharacterized protein</fullName>
    </submittedName>
</protein>
<sequence>MNKFIDFLDQFNVLSPNHSKIYDEYTISNEEEYKFSISTKVEKFLMEIYTDRPRSVIMTGNAGDGKTRLCRTIYEKLTGQELTSWPDGGIVDVPFEFGTLRIVKDLSELTETVIDKELSRLQQVVLDHHSDKQYYLIAANEGKLTKFLSQHPELHQLSEWVRLRFLDHHNNNEHLHLVNLQDVTSSIYADRIIEEWNNEKYWDKCAQCPKRDKCIIFYNHRQMSEPHVRKHLVEQYRLLDCLGIHVTMREILIHLSYTITGGLTCVDVLNASYKDIEDHANRAYYNNFYGYMIPEVSAGEMGGGRYFVNLDPGLTSISLIDDFILNGDISGDEAIVSQHEKIFGDDIDLLFGYYRKRIEQYRTLDPHQDKENTKDIFDQMPRFRRKFFFECGVYGQELRKKLLPYQYFSSFIDCLENQKSHSLIRRELIQGLNQAFTKKLIGRSEPQALYAVNEYLLIHGIYGSTQIKLALEKQRNDIDHIPTHLILQVQQAAELEVRLPVFEYLLRLANGSLFTILRQEVEILINKFKNDLINSSELDEYSLEVLALDADRGVYAVHNIEI</sequence>
<comment type="caution">
    <text evidence="1">The sequence shown here is derived from an EMBL/GenBank/DDBJ whole genome shotgun (WGS) entry which is preliminary data.</text>
</comment>
<dbReference type="Proteomes" id="UP000681526">
    <property type="component" value="Unassembled WGS sequence"/>
</dbReference>
<evidence type="ECO:0000313" key="1">
    <source>
        <dbReference type="EMBL" id="CAG5087775.1"/>
    </source>
</evidence>
<keyword evidence="2" id="KW-1185">Reference proteome</keyword>
<dbReference type="EMBL" id="CAJRAY010000050">
    <property type="protein sequence ID" value="CAG5087775.1"/>
    <property type="molecule type" value="Genomic_DNA"/>
</dbReference>
<name>A0ABN7RZW5_THEXY</name>
<accession>A0ABN7RZW5</accession>
<proteinExistence type="predicted"/>